<sequence length="115" mass="12769">MKLPSLLLALCTLLAHTAADNEDIPEDLYWRCQTVKKGVRDYTVGNDRTWHIGTDHDKLGKTPTPGTFQTGFNGVTCVSLVTDTDITTFKQLCTQRCVPKHPEFVCGPTQSLCKN</sequence>
<evidence type="ECO:0000256" key="1">
    <source>
        <dbReference type="SAM" id="SignalP"/>
    </source>
</evidence>
<gene>
    <name evidence="2" type="ORF">Tdes44962_MAKER02763</name>
</gene>
<dbReference type="OrthoDB" id="10387763at2759"/>
<dbReference type="EMBL" id="RIBY02001856">
    <property type="protein sequence ID" value="KAH9827829.1"/>
    <property type="molecule type" value="Genomic_DNA"/>
</dbReference>
<reference evidence="2 3" key="2">
    <citation type="journal article" date="2021" name="Curr. Genet.">
        <title>Genetic response to nitrogen starvation in the aggressive Eucalyptus foliar pathogen Teratosphaeria destructans.</title>
        <authorList>
            <person name="Havenga M."/>
            <person name="Wingfield B.D."/>
            <person name="Wingfield M.J."/>
            <person name="Dreyer L.L."/>
            <person name="Roets F."/>
            <person name="Aylward J."/>
        </authorList>
    </citation>
    <scope>NUCLEOTIDE SEQUENCE [LARGE SCALE GENOMIC DNA]</scope>
    <source>
        <strain evidence="2">CMW44962</strain>
    </source>
</reference>
<reference evidence="2 3" key="1">
    <citation type="journal article" date="2018" name="IMA Fungus">
        <title>IMA Genome-F 10: Nine draft genome sequences of Claviceps purpurea s.lat., including C. arundinis, C. humidiphila, and C. cf. spartinae, pseudomolecules for the pitch canker pathogen Fusarium circinatum, draft genome of Davidsoniella eucalypti, Grosmannia galeiformis, Quambalaria eucalypti, and Teratosphaeria destructans.</title>
        <authorList>
            <person name="Wingfield B.D."/>
            <person name="Liu M."/>
            <person name="Nguyen H.D."/>
            <person name="Lane F.A."/>
            <person name="Morgan S.W."/>
            <person name="De Vos L."/>
            <person name="Wilken P.M."/>
            <person name="Duong T.A."/>
            <person name="Aylward J."/>
            <person name="Coetzee M.P."/>
            <person name="Dadej K."/>
            <person name="De Beer Z.W."/>
            <person name="Findlay W."/>
            <person name="Havenga M."/>
            <person name="Kolarik M."/>
            <person name="Menzies J.G."/>
            <person name="Naidoo K."/>
            <person name="Pochopski O."/>
            <person name="Shoukouhi P."/>
            <person name="Santana Q.C."/>
            <person name="Seifert K.A."/>
            <person name="Soal N."/>
            <person name="Steenkamp E.T."/>
            <person name="Tatham C.T."/>
            <person name="van der Nest M.A."/>
            <person name="Wingfield M.J."/>
        </authorList>
    </citation>
    <scope>NUCLEOTIDE SEQUENCE [LARGE SCALE GENOMIC DNA]</scope>
    <source>
        <strain evidence="2">CMW44962</strain>
    </source>
</reference>
<name>A0A9W7W2W9_9PEZI</name>
<dbReference type="AlphaFoldDB" id="A0A9W7W2W9"/>
<comment type="caution">
    <text evidence="2">The sequence shown here is derived from an EMBL/GenBank/DDBJ whole genome shotgun (WGS) entry which is preliminary data.</text>
</comment>
<organism evidence="2 3">
    <name type="scientific">Teratosphaeria destructans</name>
    <dbReference type="NCBI Taxonomy" id="418781"/>
    <lineage>
        <taxon>Eukaryota</taxon>
        <taxon>Fungi</taxon>
        <taxon>Dikarya</taxon>
        <taxon>Ascomycota</taxon>
        <taxon>Pezizomycotina</taxon>
        <taxon>Dothideomycetes</taxon>
        <taxon>Dothideomycetidae</taxon>
        <taxon>Mycosphaerellales</taxon>
        <taxon>Teratosphaeriaceae</taxon>
        <taxon>Teratosphaeria</taxon>
    </lineage>
</organism>
<keyword evidence="1" id="KW-0732">Signal</keyword>
<proteinExistence type="predicted"/>
<evidence type="ECO:0000313" key="3">
    <source>
        <dbReference type="Proteomes" id="UP001138500"/>
    </source>
</evidence>
<feature type="chain" id="PRO_5040855449" evidence="1">
    <location>
        <begin position="20"/>
        <end position="115"/>
    </location>
</feature>
<feature type="signal peptide" evidence="1">
    <location>
        <begin position="1"/>
        <end position="19"/>
    </location>
</feature>
<dbReference type="Proteomes" id="UP001138500">
    <property type="component" value="Unassembled WGS sequence"/>
</dbReference>
<keyword evidence="3" id="KW-1185">Reference proteome</keyword>
<accession>A0A9W7W2W9</accession>
<evidence type="ECO:0000313" key="2">
    <source>
        <dbReference type="EMBL" id="KAH9827829.1"/>
    </source>
</evidence>
<protein>
    <submittedName>
        <fullName evidence="2">Uncharacterized protein</fullName>
    </submittedName>
</protein>